<evidence type="ECO:0000256" key="2">
    <source>
        <dbReference type="SAM" id="MobiDB-lite"/>
    </source>
</evidence>
<feature type="region of interest" description="Disordered" evidence="2">
    <location>
        <begin position="181"/>
        <end position="201"/>
    </location>
</feature>
<reference evidence="3 4" key="1">
    <citation type="submission" date="2022-05" db="EMBL/GenBank/DDBJ databases">
        <authorList>
            <consortium name="Genoscope - CEA"/>
            <person name="William W."/>
        </authorList>
    </citation>
    <scope>NUCLEOTIDE SEQUENCE [LARGE SCALE GENOMIC DNA]</scope>
</reference>
<gene>
    <name evidence="3" type="ORF">PLOB_00033008</name>
</gene>
<dbReference type="PROSITE" id="PS00018">
    <property type="entry name" value="EF_HAND_1"/>
    <property type="match status" value="1"/>
</dbReference>
<feature type="compositionally biased region" description="Basic residues" evidence="2">
    <location>
        <begin position="956"/>
        <end position="973"/>
    </location>
</feature>
<name>A0ABN8S1G6_9CNID</name>
<feature type="non-terminal residue" evidence="3">
    <location>
        <position position="1269"/>
    </location>
</feature>
<comment type="caution">
    <text evidence="3">The sequence shown here is derived from an EMBL/GenBank/DDBJ whole genome shotgun (WGS) entry which is preliminary data.</text>
</comment>
<evidence type="ECO:0000256" key="1">
    <source>
        <dbReference type="SAM" id="Coils"/>
    </source>
</evidence>
<keyword evidence="1" id="KW-0175">Coiled coil</keyword>
<keyword evidence="4" id="KW-1185">Reference proteome</keyword>
<feature type="coiled-coil region" evidence="1">
    <location>
        <begin position="414"/>
        <end position="441"/>
    </location>
</feature>
<dbReference type="PANTHER" id="PTHR40552">
    <property type="entry name" value="AT05186P-RELATED"/>
    <property type="match status" value="1"/>
</dbReference>
<proteinExistence type="predicted"/>
<dbReference type="PANTHER" id="PTHR40552:SF6">
    <property type="entry name" value="FI09606P-RELATED"/>
    <property type="match status" value="1"/>
</dbReference>
<feature type="coiled-coil region" evidence="1">
    <location>
        <begin position="139"/>
        <end position="180"/>
    </location>
</feature>
<evidence type="ECO:0000313" key="3">
    <source>
        <dbReference type="EMBL" id="CAH3185557.1"/>
    </source>
</evidence>
<evidence type="ECO:0000313" key="4">
    <source>
        <dbReference type="Proteomes" id="UP001159405"/>
    </source>
</evidence>
<dbReference type="InterPro" id="IPR018247">
    <property type="entry name" value="EF_Hand_1_Ca_BS"/>
</dbReference>
<dbReference type="Gene3D" id="3.90.70.120">
    <property type="match status" value="1"/>
</dbReference>
<dbReference type="EMBL" id="CALNXK010000432">
    <property type="protein sequence ID" value="CAH3185557.1"/>
    <property type="molecule type" value="Genomic_DNA"/>
</dbReference>
<feature type="region of interest" description="Disordered" evidence="2">
    <location>
        <begin position="903"/>
        <end position="925"/>
    </location>
</feature>
<organism evidence="3 4">
    <name type="scientific">Porites lobata</name>
    <dbReference type="NCBI Taxonomy" id="104759"/>
    <lineage>
        <taxon>Eukaryota</taxon>
        <taxon>Metazoa</taxon>
        <taxon>Cnidaria</taxon>
        <taxon>Anthozoa</taxon>
        <taxon>Hexacorallia</taxon>
        <taxon>Scleractinia</taxon>
        <taxon>Fungiina</taxon>
        <taxon>Poritidae</taxon>
        <taxon>Porites</taxon>
    </lineage>
</organism>
<accession>A0ABN8S1G6</accession>
<feature type="compositionally biased region" description="Basic and acidic residues" evidence="2">
    <location>
        <begin position="903"/>
        <end position="916"/>
    </location>
</feature>
<feature type="region of interest" description="Disordered" evidence="2">
    <location>
        <begin position="956"/>
        <end position="977"/>
    </location>
</feature>
<protein>
    <submittedName>
        <fullName evidence="3">Uncharacterized protein</fullName>
    </submittedName>
</protein>
<dbReference type="Proteomes" id="UP001159405">
    <property type="component" value="Unassembled WGS sequence"/>
</dbReference>
<feature type="compositionally biased region" description="Basic and acidic residues" evidence="2">
    <location>
        <begin position="188"/>
        <end position="200"/>
    </location>
</feature>
<sequence length="1269" mass="143792">MDPSELRRVELLHSPSDADESKQWYVLDAKICGVKPNKFLSSSPLVRNFPGEFTTVQLSELTNGGSFDRRHIQDSKVAIATLFGVVSAIVRQKFKEGEAEQYQWLVDAINSLKIGKVETETSDIRLESSASGADFRDQLKAASDVASAIERENERLKAHLDRAQRQLESLSEDVKKLKQLIESGQRPETNKSEGDAKEEQIADQDVWTSISDVCDKFQIYLADVFVNEKHRPEVARVLSDIAENLRSKSSSPLQALETILGDSSVKFLQSLRVPDWTLLYFKLQSRIPDQAWQMLLNISQLGRTGAKTDIPILLNKNQIKALRQMIFGVVKKALGIRPLPDGGPHGYQVNLSSAVAWAAREARVHDPDKEDLDVNLKLDGRPFCGRHQVLFGIVPIDVEHASSESCKSVYPVAVANCQENREDVEALIKDINRQKEAIKKHGIWVDGRHFKVKFTVTLDYKALIMLIKRKGADANKNCDGLCKRGLDTECCVFCKVIRGCDCPGVPRGEACAECFLKSKANIGGWKGLRDDLLFLLEEELCDVNLCALHCELRNTEQLLISLGMFAYDCGSLKDCNYVLSEYGPDSMKGRDRIVVKTKPGQESAIERHNFQVISFSGSTERRFLENIDEIVMRSLPKENLKSFFQNKDVAETYLLNQHYTNLKNSETFLRDWGTHSVTIDIKDTVLLKQEIKAKLAFWTGKQQEVVSKLTILQKNKKYPDEVQNYVAEYQLDAYRNVFCKWRKIAKIMRQSVFDENMEEEIDIFDLECKEWGFCLRELFGLGLGTGDYGHLTVEHASMLLRNFRSLRHYSNQGFEAAHKLQKQIFSRATNHDGSGEATSLDQILTHQYAEKLLFLRLCFRKAKECARKGKAKFYFRGCGWPSISTKGWSVARKRWIEIMDETQRSPKTSNVRESKGKSRCSSVTPKHEKFLPSATHTTKMRVPKLRRCLFEVSSRKRKRASPLKTSPIKRKPTAKTPTSWSNYVLSSEDPANSILSFTNSISADSNSLLKEDHKTPLLNLTNRRQNTKRKRNIKKCDGSKFRQQCSAIAIAAIFYSTIKSVDTWKSTNVDEILLLGDKIHFYQLCHLKKDPNGDQKLTLDEVPNGLTMLKYTFSNEGREIVAGSLKKEDDPDNDFPTLEEALSKCQGATGMVLRVLDYCVGCIKESSSWCLVDSHARNSEGFVDENGTAVVLKFKSSSELANYVRRFVEKQTILPRDTDLSFEALIVKVRKVESVDSNVSIIPTMKLFSWASSQGKCEIFSTSLCHLEE</sequence>